<dbReference type="Proteomes" id="UP000265520">
    <property type="component" value="Unassembled WGS sequence"/>
</dbReference>
<organism evidence="1 2">
    <name type="scientific">Trifolium medium</name>
    <dbReference type="NCBI Taxonomy" id="97028"/>
    <lineage>
        <taxon>Eukaryota</taxon>
        <taxon>Viridiplantae</taxon>
        <taxon>Streptophyta</taxon>
        <taxon>Embryophyta</taxon>
        <taxon>Tracheophyta</taxon>
        <taxon>Spermatophyta</taxon>
        <taxon>Magnoliopsida</taxon>
        <taxon>eudicotyledons</taxon>
        <taxon>Gunneridae</taxon>
        <taxon>Pentapetalae</taxon>
        <taxon>rosids</taxon>
        <taxon>fabids</taxon>
        <taxon>Fabales</taxon>
        <taxon>Fabaceae</taxon>
        <taxon>Papilionoideae</taxon>
        <taxon>50 kb inversion clade</taxon>
        <taxon>NPAAA clade</taxon>
        <taxon>Hologalegina</taxon>
        <taxon>IRL clade</taxon>
        <taxon>Trifolieae</taxon>
        <taxon>Trifolium</taxon>
    </lineage>
</organism>
<proteinExistence type="predicted"/>
<accession>A0A392N5A8</accession>
<dbReference type="GO" id="GO:0003964">
    <property type="term" value="F:RNA-directed DNA polymerase activity"/>
    <property type="evidence" value="ECO:0007669"/>
    <property type="project" value="UniProtKB-KW"/>
</dbReference>
<evidence type="ECO:0000313" key="2">
    <source>
        <dbReference type="Proteomes" id="UP000265520"/>
    </source>
</evidence>
<evidence type="ECO:0000313" key="1">
    <source>
        <dbReference type="EMBL" id="MCH94773.1"/>
    </source>
</evidence>
<gene>
    <name evidence="1" type="ORF">A2U01_0015739</name>
</gene>
<keyword evidence="1" id="KW-0808">Transferase</keyword>
<sequence length="168" mass="19487">EKLKGLKECIKGWNRVTYGRVDSKIDKLVEDIKDLDIRSELMGISEDEVGLRKNLFSEMWHLRISKETVLAQRSRLKWLQEGDNNTRYFHANIKSRGKKNFIRAIRVGEDWLEGPSAIRQAVVAHFKEQFSSAQWLRPNLDGIWFPCLLLLLNGGAMVECLIFNNSHC</sequence>
<keyword evidence="2" id="KW-1185">Reference proteome</keyword>
<keyword evidence="1" id="KW-0548">Nucleotidyltransferase</keyword>
<comment type="caution">
    <text evidence="1">The sequence shown here is derived from an EMBL/GenBank/DDBJ whole genome shotgun (WGS) entry which is preliminary data.</text>
</comment>
<name>A0A392N5A8_9FABA</name>
<protein>
    <submittedName>
        <fullName evidence="1">LINE-1 reverse transcriptase like</fullName>
    </submittedName>
</protein>
<dbReference type="AlphaFoldDB" id="A0A392N5A8"/>
<dbReference type="EMBL" id="LXQA010028120">
    <property type="protein sequence ID" value="MCH94773.1"/>
    <property type="molecule type" value="Genomic_DNA"/>
</dbReference>
<keyword evidence="1" id="KW-0695">RNA-directed DNA polymerase</keyword>
<feature type="non-terminal residue" evidence="1">
    <location>
        <position position="1"/>
    </location>
</feature>
<reference evidence="1 2" key="1">
    <citation type="journal article" date="2018" name="Front. Plant Sci.">
        <title>Red Clover (Trifolium pratense) and Zigzag Clover (T. medium) - A Picture of Genomic Similarities and Differences.</title>
        <authorList>
            <person name="Dluhosova J."/>
            <person name="Istvanek J."/>
            <person name="Nedelnik J."/>
            <person name="Repkova J."/>
        </authorList>
    </citation>
    <scope>NUCLEOTIDE SEQUENCE [LARGE SCALE GENOMIC DNA]</scope>
    <source>
        <strain evidence="2">cv. 10/8</strain>
        <tissue evidence="1">Leaf</tissue>
    </source>
</reference>